<feature type="region of interest" description="Disordered" evidence="1">
    <location>
        <begin position="113"/>
        <end position="141"/>
    </location>
</feature>
<feature type="compositionally biased region" description="Basic and acidic residues" evidence="1">
    <location>
        <begin position="595"/>
        <end position="605"/>
    </location>
</feature>
<sequence>MSNDNHPTNLFFHGKPCLSLHVYALKQNPETYIHELVVLCESGTIEVVSAGVKARILAALHIMSKHKTVTFFLEHCEATEILKALSILDRRRKINQLANKIRKIEDGHPSTIQMPEEEEKEEYDDMHVDKENSEAHKKSKMKKKRRRVDIYRMEKKAAELEMKDDDHNDLSCSDANADTAVKELIESASVSGALARKVRNWAKTNLKSDFLEYVMLALPGGPWAKLADLVHFNPGDFSIPYFLEDVFKTTCTIKKGSKAGGIPEDSFVACMRDFVGSLDESPKHEDLERRFLALAEEFPQIYLCYPFIRTHPKLMESPQIIENLARNIPIDLLIWNFEEIIAVSKESKSVVVERLQGTDDLTSRSVKAKATYGKLVERILTAHRMRLPGIANSITPLASHQLNVLKSTWNKKIDAKVAVFGDASSSMQCAIEAAAIFASMVSVCFDGELSFFSGELVKSPHKKPKTVKDTLEICDEIRARGCTSLAAALWPYYKEKKFMDMFVLVTDEEENTRKGGFFFAELLAKYKAEVNDSVTLVIVCVGRGDSRFRSSLKLNHINYRVVHIDGSRPDLGKFGAVLGQLAMISSRFNISSGKKNKEEKEKESTEIEEGGESNEEDFVMVC</sequence>
<gene>
    <name evidence="2" type="ORF">DBRI00130_LOCUS6174</name>
</gene>
<evidence type="ECO:0000256" key="1">
    <source>
        <dbReference type="SAM" id="MobiDB-lite"/>
    </source>
</evidence>
<dbReference type="SUPFAM" id="SSF53300">
    <property type="entry name" value="vWA-like"/>
    <property type="match status" value="1"/>
</dbReference>
<evidence type="ECO:0000313" key="2">
    <source>
        <dbReference type="EMBL" id="CAE4590498.1"/>
    </source>
</evidence>
<dbReference type="Gene3D" id="3.40.50.410">
    <property type="entry name" value="von Willebrand factor, type A domain"/>
    <property type="match status" value="1"/>
</dbReference>
<proteinExistence type="predicted"/>
<dbReference type="InterPro" id="IPR036465">
    <property type="entry name" value="vWFA_dom_sf"/>
</dbReference>
<organism evidence="2">
    <name type="scientific">Ditylum brightwellii</name>
    <dbReference type="NCBI Taxonomy" id="49249"/>
    <lineage>
        <taxon>Eukaryota</taxon>
        <taxon>Sar</taxon>
        <taxon>Stramenopiles</taxon>
        <taxon>Ochrophyta</taxon>
        <taxon>Bacillariophyta</taxon>
        <taxon>Mediophyceae</taxon>
        <taxon>Lithodesmiophycidae</taxon>
        <taxon>Lithodesmiales</taxon>
        <taxon>Lithodesmiaceae</taxon>
        <taxon>Ditylum</taxon>
    </lineage>
</organism>
<accession>A0A7S4QQ47</accession>
<feature type="region of interest" description="Disordered" evidence="1">
    <location>
        <begin position="594"/>
        <end position="622"/>
    </location>
</feature>
<protein>
    <recommendedName>
        <fullName evidence="3">VWFA domain-containing protein</fullName>
    </recommendedName>
</protein>
<name>A0A7S4QQ47_9STRA</name>
<feature type="compositionally biased region" description="Acidic residues" evidence="1">
    <location>
        <begin position="606"/>
        <end position="622"/>
    </location>
</feature>
<evidence type="ECO:0008006" key="3">
    <source>
        <dbReference type="Google" id="ProtNLM"/>
    </source>
</evidence>
<feature type="compositionally biased region" description="Acidic residues" evidence="1">
    <location>
        <begin position="115"/>
        <end position="124"/>
    </location>
</feature>
<dbReference type="EMBL" id="HBNS01007638">
    <property type="protein sequence ID" value="CAE4590498.1"/>
    <property type="molecule type" value="Transcribed_RNA"/>
</dbReference>
<reference evidence="2" key="1">
    <citation type="submission" date="2021-01" db="EMBL/GenBank/DDBJ databases">
        <authorList>
            <person name="Corre E."/>
            <person name="Pelletier E."/>
            <person name="Niang G."/>
            <person name="Scheremetjew M."/>
            <person name="Finn R."/>
            <person name="Kale V."/>
            <person name="Holt S."/>
            <person name="Cochrane G."/>
            <person name="Meng A."/>
            <person name="Brown T."/>
            <person name="Cohen L."/>
        </authorList>
    </citation>
    <scope>NUCLEOTIDE SEQUENCE</scope>
    <source>
        <strain evidence="2">GSO104</strain>
    </source>
</reference>
<dbReference type="AlphaFoldDB" id="A0A7S4QQ47"/>
<feature type="compositionally biased region" description="Basic and acidic residues" evidence="1">
    <location>
        <begin position="125"/>
        <end position="136"/>
    </location>
</feature>